<comment type="similarity">
    <text evidence="3">Belongs to the ZW10 family.</text>
</comment>
<dbReference type="Pfam" id="PF22766">
    <property type="entry name" value="ZW10_C2"/>
    <property type="match status" value="1"/>
</dbReference>
<evidence type="ECO:0000256" key="1">
    <source>
        <dbReference type="ARBA" id="ARBA00004496"/>
    </source>
</evidence>
<evidence type="ECO:0000256" key="2">
    <source>
        <dbReference type="ARBA" id="ARBA00004629"/>
    </source>
</evidence>
<dbReference type="InterPro" id="IPR009361">
    <property type="entry name" value="Zw10_N"/>
</dbReference>
<evidence type="ECO:0000256" key="9">
    <source>
        <dbReference type="ARBA" id="ARBA00023306"/>
    </source>
</evidence>
<dbReference type="InterPro" id="IPR048344">
    <property type="entry name" value="Zw10_middle"/>
</dbReference>
<evidence type="ECO:0000256" key="4">
    <source>
        <dbReference type="ARBA" id="ARBA00022454"/>
    </source>
</evidence>
<dbReference type="Pfam" id="PF20666">
    <property type="entry name" value="ZW10_C"/>
    <property type="match status" value="1"/>
</dbReference>
<feature type="compositionally biased region" description="Basic and acidic residues" evidence="11">
    <location>
        <begin position="434"/>
        <end position="449"/>
    </location>
</feature>
<feature type="domain" description="Centromere/kinetochore protein zw10 N-terminal" evidence="12">
    <location>
        <begin position="27"/>
        <end position="119"/>
    </location>
</feature>
<dbReference type="InterPro" id="IPR046362">
    <property type="entry name" value="Zw10/DSL1_C_sf"/>
</dbReference>
<organism evidence="16 17">
    <name type="scientific">Dreissena polymorpha</name>
    <name type="common">Zebra mussel</name>
    <name type="synonym">Mytilus polymorpha</name>
    <dbReference type="NCBI Taxonomy" id="45954"/>
    <lineage>
        <taxon>Eukaryota</taxon>
        <taxon>Metazoa</taxon>
        <taxon>Spiralia</taxon>
        <taxon>Lophotrochozoa</taxon>
        <taxon>Mollusca</taxon>
        <taxon>Bivalvia</taxon>
        <taxon>Autobranchia</taxon>
        <taxon>Heteroconchia</taxon>
        <taxon>Euheterodonta</taxon>
        <taxon>Imparidentia</taxon>
        <taxon>Neoheterodontei</taxon>
        <taxon>Myida</taxon>
        <taxon>Dreissenoidea</taxon>
        <taxon>Dreissenidae</taxon>
        <taxon>Dreissena</taxon>
    </lineage>
</organism>
<feature type="domain" description="Centromere/kinetochore protein zw10 C-terminal" evidence="14">
    <location>
        <begin position="461"/>
        <end position="588"/>
    </location>
</feature>
<dbReference type="PANTHER" id="PTHR12205">
    <property type="entry name" value="CENTROMERE/KINETOCHORE PROTEIN ZW10"/>
    <property type="match status" value="1"/>
</dbReference>
<feature type="domain" description="Centromere/kinetochore protein zw10 middle" evidence="13">
    <location>
        <begin position="177"/>
        <end position="410"/>
    </location>
</feature>
<evidence type="ECO:0000259" key="12">
    <source>
        <dbReference type="Pfam" id="PF06248"/>
    </source>
</evidence>
<keyword evidence="8" id="KW-0995">Kinetochore</keyword>
<reference evidence="16" key="1">
    <citation type="journal article" date="2019" name="bioRxiv">
        <title>The Genome of the Zebra Mussel, Dreissena polymorpha: A Resource for Invasive Species Research.</title>
        <authorList>
            <person name="McCartney M.A."/>
            <person name="Auch B."/>
            <person name="Kono T."/>
            <person name="Mallez S."/>
            <person name="Zhang Y."/>
            <person name="Obille A."/>
            <person name="Becker A."/>
            <person name="Abrahante J.E."/>
            <person name="Garbe J."/>
            <person name="Badalamenti J.P."/>
            <person name="Herman A."/>
            <person name="Mangelson H."/>
            <person name="Liachko I."/>
            <person name="Sullivan S."/>
            <person name="Sone E.D."/>
            <person name="Koren S."/>
            <person name="Silverstein K.A.T."/>
            <person name="Beckman K.B."/>
            <person name="Gohl D.M."/>
        </authorList>
    </citation>
    <scope>NUCLEOTIDE SEQUENCE</scope>
    <source>
        <strain evidence="16">Duluth1</strain>
        <tissue evidence="16">Whole animal</tissue>
    </source>
</reference>
<evidence type="ECO:0000313" key="16">
    <source>
        <dbReference type="EMBL" id="KAH3885199.1"/>
    </source>
</evidence>
<evidence type="ECO:0000259" key="13">
    <source>
        <dbReference type="Pfam" id="PF20665"/>
    </source>
</evidence>
<evidence type="ECO:0000259" key="15">
    <source>
        <dbReference type="Pfam" id="PF22766"/>
    </source>
</evidence>
<evidence type="ECO:0008006" key="18">
    <source>
        <dbReference type="Google" id="ProtNLM"/>
    </source>
</evidence>
<keyword evidence="5" id="KW-0963">Cytoplasm</keyword>
<evidence type="ECO:0000256" key="5">
    <source>
        <dbReference type="ARBA" id="ARBA00022490"/>
    </source>
</evidence>
<dbReference type="GO" id="GO:0007094">
    <property type="term" value="P:mitotic spindle assembly checkpoint signaling"/>
    <property type="evidence" value="ECO:0007669"/>
    <property type="project" value="TreeGrafter"/>
</dbReference>
<dbReference type="GO" id="GO:0006888">
    <property type="term" value="P:endoplasmic reticulum to Golgi vesicle-mediated transport"/>
    <property type="evidence" value="ECO:0007669"/>
    <property type="project" value="TreeGrafter"/>
</dbReference>
<evidence type="ECO:0000256" key="7">
    <source>
        <dbReference type="ARBA" id="ARBA00022776"/>
    </source>
</evidence>
<dbReference type="Proteomes" id="UP000828390">
    <property type="component" value="Unassembled WGS sequence"/>
</dbReference>
<dbReference type="GO" id="GO:0051301">
    <property type="term" value="P:cell division"/>
    <property type="evidence" value="ECO:0007669"/>
    <property type="project" value="UniProtKB-KW"/>
</dbReference>
<dbReference type="GO" id="GO:0005737">
    <property type="term" value="C:cytoplasm"/>
    <property type="evidence" value="ECO:0007669"/>
    <property type="project" value="UniProtKB-SubCell"/>
</dbReference>
<dbReference type="GO" id="GO:0005634">
    <property type="term" value="C:nucleus"/>
    <property type="evidence" value="ECO:0007669"/>
    <property type="project" value="InterPro"/>
</dbReference>
<evidence type="ECO:0000259" key="14">
    <source>
        <dbReference type="Pfam" id="PF20666"/>
    </source>
</evidence>
<accession>A0A9D4N0T0</accession>
<sequence length="764" mass="85493">MASFVAEVLTTTGQLETQEASSKIQQLNKKIDGLKLQVYDVTVNKYTNIQSKLNSTEQLVSDVQATKQEMNEVSDRIEKQIKSQLHMSTVEFETLTGNLEDITCLLVVLEKLVNLQNGLEAMETSIQAHDYSRAADTLDRVRSLLAQKVFGHEDELSILSTIQQECSIKKERLNMELNDKWKELIVWDVPSEKVKNETGSKVVRLKINTASENGDLLRRTVLGMSKMKILESKVRDFGEKLFQHMIQLVTVRSKCEVSGSETETGVILSVEVLDSDEADVVPVVPHQVFLSLEKLLSFLNQHFLHIIVTEGSSENEVPETLMSILGGFIADKSLEQVVKQCLVRAIPSSHKDLQELDNIVLLTNEFHKKLMELHFINKDNTILQDFVQNVNTLFANKKCQEILERAHKLVTTEVHNTITVSQDRPLGKLPPLWEGKDGSGGKKARRDEVTSAQAPLSVNTFRLPTCQISASIQELVTLAYETLQEASVSSAQCAIQLFCAVRGMFELYCSVFPIYHRRSLQTLPQFSALHYTNSMYIAHHLMTLGHQFSRKLPSTINSTFVDLVPKIRRAGSDSFVQQLKKQKSQMSEYLSAANGFMSVSEPGTQAASERAVKQVLHQLQHLHNIWQTVLPPTNYRKAIGGLLNGVVVEITDSVVALEDVSSTDAAHISSLITSIVVRADQLFTIDGETSNISVAVEIHRNVSKWQRLKELDMVLNASLTDIANRWAEGKGPLGVAFSANELKQLIRALFQNTERRAALLAKIK</sequence>
<dbReference type="InterPro" id="IPR048343">
    <property type="entry name" value="ZW10_C"/>
</dbReference>
<dbReference type="Pfam" id="PF06248">
    <property type="entry name" value="Zw10_N"/>
    <property type="match status" value="1"/>
</dbReference>
<dbReference type="AlphaFoldDB" id="A0A9D4N0T0"/>
<name>A0A9D4N0T0_DREPO</name>
<dbReference type="PANTHER" id="PTHR12205:SF0">
    <property type="entry name" value="CENTROMERE_KINETOCHORE PROTEIN ZW10 HOMOLOG"/>
    <property type="match status" value="1"/>
</dbReference>
<proteinExistence type="inferred from homology"/>
<keyword evidence="10" id="KW-0137">Centromere</keyword>
<protein>
    <recommendedName>
        <fullName evidence="18">Centromere/kinetochore protein zw10</fullName>
    </recommendedName>
</protein>
<dbReference type="Gene3D" id="1.10.357.150">
    <property type="match status" value="1"/>
</dbReference>
<dbReference type="Pfam" id="PF20665">
    <property type="entry name" value="Zw10_middle"/>
    <property type="match status" value="1"/>
</dbReference>
<keyword evidence="7" id="KW-0498">Mitosis</keyword>
<gene>
    <name evidence="16" type="ORF">DPMN_009191</name>
</gene>
<dbReference type="GO" id="GO:1990423">
    <property type="term" value="C:RZZ complex"/>
    <property type="evidence" value="ECO:0007669"/>
    <property type="project" value="TreeGrafter"/>
</dbReference>
<evidence type="ECO:0000256" key="8">
    <source>
        <dbReference type="ARBA" id="ARBA00022838"/>
    </source>
</evidence>
<comment type="subcellular location">
    <subcellularLocation>
        <location evidence="2">Chromosome</location>
        <location evidence="2">Centromere</location>
        <location evidence="2">Kinetochore</location>
    </subcellularLocation>
    <subcellularLocation>
        <location evidence="1">Cytoplasm</location>
    </subcellularLocation>
</comment>
<dbReference type="InterPro" id="IPR055148">
    <property type="entry name" value="ZW10_C_2"/>
</dbReference>
<evidence type="ECO:0000256" key="10">
    <source>
        <dbReference type="ARBA" id="ARBA00023328"/>
    </source>
</evidence>
<keyword evidence="4" id="KW-0158">Chromosome</keyword>
<evidence type="ECO:0000256" key="6">
    <source>
        <dbReference type="ARBA" id="ARBA00022618"/>
    </source>
</evidence>
<evidence type="ECO:0000256" key="11">
    <source>
        <dbReference type="SAM" id="MobiDB-lite"/>
    </source>
</evidence>
<evidence type="ECO:0000313" key="17">
    <source>
        <dbReference type="Proteomes" id="UP000828390"/>
    </source>
</evidence>
<reference evidence="16" key="2">
    <citation type="submission" date="2020-11" db="EMBL/GenBank/DDBJ databases">
        <authorList>
            <person name="McCartney M.A."/>
            <person name="Auch B."/>
            <person name="Kono T."/>
            <person name="Mallez S."/>
            <person name="Becker A."/>
            <person name="Gohl D.M."/>
            <person name="Silverstein K.A.T."/>
            <person name="Koren S."/>
            <person name="Bechman K.B."/>
            <person name="Herman A."/>
            <person name="Abrahante J.E."/>
            <person name="Garbe J."/>
        </authorList>
    </citation>
    <scope>NUCLEOTIDE SEQUENCE</scope>
    <source>
        <strain evidence="16">Duluth1</strain>
        <tissue evidence="16">Whole animal</tissue>
    </source>
</reference>
<keyword evidence="9" id="KW-0131">Cell cycle</keyword>
<dbReference type="OrthoDB" id="534815at2759"/>
<feature type="domain" description="ZW10 C-terminal helical" evidence="15">
    <location>
        <begin position="610"/>
        <end position="763"/>
    </location>
</feature>
<comment type="caution">
    <text evidence="16">The sequence shown here is derived from an EMBL/GenBank/DDBJ whole genome shotgun (WGS) entry which is preliminary data.</text>
</comment>
<keyword evidence="6" id="KW-0132">Cell division</keyword>
<feature type="region of interest" description="Disordered" evidence="11">
    <location>
        <begin position="431"/>
        <end position="451"/>
    </location>
</feature>
<evidence type="ECO:0000256" key="3">
    <source>
        <dbReference type="ARBA" id="ARBA00006245"/>
    </source>
</evidence>
<dbReference type="EMBL" id="JAIWYP010000001">
    <property type="protein sequence ID" value="KAH3885199.1"/>
    <property type="molecule type" value="Genomic_DNA"/>
</dbReference>
<keyword evidence="17" id="KW-1185">Reference proteome</keyword>